<evidence type="ECO:0000256" key="1">
    <source>
        <dbReference type="SAM" id="MobiDB-lite"/>
    </source>
</evidence>
<reference evidence="3" key="2">
    <citation type="submission" date="2021-12" db="EMBL/GenBank/DDBJ databases">
        <title>Resequencing data analysis of finger millet.</title>
        <authorList>
            <person name="Hatakeyama M."/>
            <person name="Aluri S."/>
            <person name="Balachadran M.T."/>
            <person name="Sivarajan S.R."/>
            <person name="Poveda L."/>
            <person name="Shimizu-Inatsugi R."/>
            <person name="Schlapbach R."/>
            <person name="Sreeman S.M."/>
            <person name="Shimizu K.K."/>
        </authorList>
    </citation>
    <scope>NUCLEOTIDE SEQUENCE</scope>
</reference>
<name>A0AAV5CIV4_ELECO</name>
<sequence length="96" mass="9566">MAAKLRGRAPGAVALLFATFLVLAATVASARPLKSSSSEEEEGDGVRHATVESPAGDIQTVVGSDGGAGDRSGRKFMSIDMLGGIKDSGPSPGAGH</sequence>
<gene>
    <name evidence="3" type="primary">ga14873</name>
    <name evidence="3" type="ORF">PR202_ga14873</name>
</gene>
<feature type="chain" id="PRO_5043607560" evidence="2">
    <location>
        <begin position="31"/>
        <end position="96"/>
    </location>
</feature>
<dbReference type="Proteomes" id="UP001054889">
    <property type="component" value="Unassembled WGS sequence"/>
</dbReference>
<reference evidence="3" key="1">
    <citation type="journal article" date="2018" name="DNA Res.">
        <title>Multiple hybrid de novo genome assembly of finger millet, an orphan allotetraploid crop.</title>
        <authorList>
            <person name="Hatakeyama M."/>
            <person name="Aluri S."/>
            <person name="Balachadran M.T."/>
            <person name="Sivarajan S.R."/>
            <person name="Patrignani A."/>
            <person name="Gruter S."/>
            <person name="Poveda L."/>
            <person name="Shimizu-Inatsugi R."/>
            <person name="Baeten J."/>
            <person name="Francoijs K.J."/>
            <person name="Nataraja K.N."/>
            <person name="Reddy Y.A.N."/>
            <person name="Phadnis S."/>
            <person name="Ravikumar R.L."/>
            <person name="Schlapbach R."/>
            <person name="Sreeman S.M."/>
            <person name="Shimizu K.K."/>
        </authorList>
    </citation>
    <scope>NUCLEOTIDE SEQUENCE</scope>
</reference>
<protein>
    <submittedName>
        <fullName evidence="3">Uncharacterized protein</fullName>
    </submittedName>
</protein>
<accession>A0AAV5CIV4</accession>
<keyword evidence="4" id="KW-1185">Reference proteome</keyword>
<comment type="caution">
    <text evidence="3">The sequence shown here is derived from an EMBL/GenBank/DDBJ whole genome shotgun (WGS) entry which is preliminary data.</text>
</comment>
<evidence type="ECO:0000256" key="2">
    <source>
        <dbReference type="SAM" id="SignalP"/>
    </source>
</evidence>
<evidence type="ECO:0000313" key="4">
    <source>
        <dbReference type="Proteomes" id="UP001054889"/>
    </source>
</evidence>
<feature type="region of interest" description="Disordered" evidence="1">
    <location>
        <begin position="29"/>
        <end position="96"/>
    </location>
</feature>
<organism evidence="3 4">
    <name type="scientific">Eleusine coracana subsp. coracana</name>
    <dbReference type="NCBI Taxonomy" id="191504"/>
    <lineage>
        <taxon>Eukaryota</taxon>
        <taxon>Viridiplantae</taxon>
        <taxon>Streptophyta</taxon>
        <taxon>Embryophyta</taxon>
        <taxon>Tracheophyta</taxon>
        <taxon>Spermatophyta</taxon>
        <taxon>Magnoliopsida</taxon>
        <taxon>Liliopsida</taxon>
        <taxon>Poales</taxon>
        <taxon>Poaceae</taxon>
        <taxon>PACMAD clade</taxon>
        <taxon>Chloridoideae</taxon>
        <taxon>Cynodonteae</taxon>
        <taxon>Eleusininae</taxon>
        <taxon>Eleusine</taxon>
    </lineage>
</organism>
<dbReference type="AlphaFoldDB" id="A0AAV5CIV4"/>
<proteinExistence type="predicted"/>
<evidence type="ECO:0000313" key="3">
    <source>
        <dbReference type="EMBL" id="GJM97911.1"/>
    </source>
</evidence>
<dbReference type="EMBL" id="BQKI01000007">
    <property type="protein sequence ID" value="GJM97911.1"/>
    <property type="molecule type" value="Genomic_DNA"/>
</dbReference>
<keyword evidence="2" id="KW-0732">Signal</keyword>
<feature type="signal peptide" evidence="2">
    <location>
        <begin position="1"/>
        <end position="30"/>
    </location>
</feature>